<dbReference type="EMBL" id="JACJID010000003">
    <property type="protein sequence ID" value="MBA8927251.1"/>
    <property type="molecule type" value="Genomic_DNA"/>
</dbReference>
<dbReference type="SFLD" id="SFLDS00003">
    <property type="entry name" value="Haloacid_Dehalogenase"/>
    <property type="match status" value="1"/>
</dbReference>
<dbReference type="PANTHER" id="PTHR43481">
    <property type="entry name" value="FRUCTOSE-1-PHOSPHATE PHOSPHATASE"/>
    <property type="match status" value="1"/>
</dbReference>
<name>A0ABR6BK27_9PSEU</name>
<proteinExistence type="predicted"/>
<gene>
    <name evidence="1" type="ORF">BC739_004457</name>
</gene>
<dbReference type="InterPro" id="IPR051806">
    <property type="entry name" value="HAD-like_SPP"/>
</dbReference>
<dbReference type="InterPro" id="IPR023214">
    <property type="entry name" value="HAD_sf"/>
</dbReference>
<dbReference type="InterPro" id="IPR036412">
    <property type="entry name" value="HAD-like_sf"/>
</dbReference>
<sequence length="207" mass="21718">MPDTASPIDLPLPREHLAALLFDLDGTLIDTRAINRIALAAVFRPFGLELATLPRPPEGTAFIDWVAHLVDNGSLPADVDTAALWRHCEREVIERATQAPAIGPVVALARWAGAWAPAVPTAVATGSSRVVAESLLAASGLDDLFGVLVTRDEVSRGKPAPDLFLAAAEQLGVAPSGCVVVEDTDIGLSSARSAGMATLDVRPFRET</sequence>
<dbReference type="InterPro" id="IPR023198">
    <property type="entry name" value="PGP-like_dom2"/>
</dbReference>
<dbReference type="NCBIfam" id="TIGR01509">
    <property type="entry name" value="HAD-SF-IA-v3"/>
    <property type="match status" value="1"/>
</dbReference>
<protein>
    <submittedName>
        <fullName evidence="1">Beta-phosphoglucomutase-like phosphatase (HAD superfamily)</fullName>
    </submittedName>
</protein>
<dbReference type="SUPFAM" id="SSF56784">
    <property type="entry name" value="HAD-like"/>
    <property type="match status" value="1"/>
</dbReference>
<dbReference type="PRINTS" id="PR00413">
    <property type="entry name" value="HADHALOGNASE"/>
</dbReference>
<reference evidence="1 2" key="1">
    <citation type="submission" date="2020-08" db="EMBL/GenBank/DDBJ databases">
        <title>Genomic Encyclopedia of Archaeal and Bacterial Type Strains, Phase II (KMG-II): from individual species to whole genera.</title>
        <authorList>
            <person name="Goeker M."/>
        </authorList>
    </citation>
    <scope>NUCLEOTIDE SEQUENCE [LARGE SCALE GENOMIC DNA]</scope>
    <source>
        <strain evidence="1 2">DSM 43850</strain>
    </source>
</reference>
<evidence type="ECO:0000313" key="1">
    <source>
        <dbReference type="EMBL" id="MBA8927251.1"/>
    </source>
</evidence>
<dbReference type="InterPro" id="IPR006439">
    <property type="entry name" value="HAD-SF_hydro_IA"/>
</dbReference>
<dbReference type="Gene3D" id="1.10.150.240">
    <property type="entry name" value="Putative phosphatase, domain 2"/>
    <property type="match status" value="1"/>
</dbReference>
<comment type="caution">
    <text evidence="1">The sequence shown here is derived from an EMBL/GenBank/DDBJ whole genome shotgun (WGS) entry which is preliminary data.</text>
</comment>
<keyword evidence="2" id="KW-1185">Reference proteome</keyword>
<dbReference type="Gene3D" id="3.40.50.1000">
    <property type="entry name" value="HAD superfamily/HAD-like"/>
    <property type="match status" value="1"/>
</dbReference>
<dbReference type="RefSeq" id="WP_182838255.1">
    <property type="nucleotide sequence ID" value="NZ_BAAABQ010000057.1"/>
</dbReference>
<dbReference type="Proteomes" id="UP000517916">
    <property type="component" value="Unassembled WGS sequence"/>
</dbReference>
<dbReference type="PANTHER" id="PTHR43481:SF4">
    <property type="entry name" value="GLYCEROL-1-PHOSPHATE PHOSPHOHYDROLASE 1-RELATED"/>
    <property type="match status" value="1"/>
</dbReference>
<dbReference type="SFLD" id="SFLDG01129">
    <property type="entry name" value="C1.5:_HAD__Beta-PGM__Phosphata"/>
    <property type="match status" value="1"/>
</dbReference>
<organism evidence="1 2">
    <name type="scientific">Kutzneria viridogrisea</name>
    <dbReference type="NCBI Taxonomy" id="47990"/>
    <lineage>
        <taxon>Bacteria</taxon>
        <taxon>Bacillati</taxon>
        <taxon>Actinomycetota</taxon>
        <taxon>Actinomycetes</taxon>
        <taxon>Pseudonocardiales</taxon>
        <taxon>Pseudonocardiaceae</taxon>
        <taxon>Kutzneria</taxon>
    </lineage>
</organism>
<evidence type="ECO:0000313" key="2">
    <source>
        <dbReference type="Proteomes" id="UP000517916"/>
    </source>
</evidence>
<dbReference type="Pfam" id="PF00702">
    <property type="entry name" value="Hydrolase"/>
    <property type="match status" value="1"/>
</dbReference>
<accession>A0ABR6BK27</accession>